<dbReference type="GO" id="GO:0004177">
    <property type="term" value="F:aminopeptidase activity"/>
    <property type="evidence" value="ECO:0007669"/>
    <property type="project" value="UniProtKB-UniRule"/>
</dbReference>
<feature type="chain" id="PRO_5043544570" evidence="9">
    <location>
        <begin position="33"/>
        <end position="388"/>
    </location>
</feature>
<keyword evidence="11" id="KW-1185">Reference proteome</keyword>
<dbReference type="PIRSF" id="PIRSF001123">
    <property type="entry name" value="PepA_GA"/>
    <property type="match status" value="1"/>
</dbReference>
<evidence type="ECO:0000313" key="10">
    <source>
        <dbReference type="EMBL" id="PNL60105.1"/>
    </source>
</evidence>
<name>A0AAX0WPT6_9GAMM</name>
<evidence type="ECO:0000256" key="4">
    <source>
        <dbReference type="ARBA" id="ARBA00022723"/>
    </source>
</evidence>
<dbReference type="AlphaFoldDB" id="A0AAX0WPT6"/>
<feature type="binding site" evidence="8">
    <location>
        <position position="208"/>
    </location>
    <ligand>
        <name>Zn(2+)</name>
        <dbReference type="ChEBI" id="CHEBI:29105"/>
        <label>1</label>
    </ligand>
</feature>
<evidence type="ECO:0000256" key="9">
    <source>
        <dbReference type="SAM" id="SignalP"/>
    </source>
</evidence>
<dbReference type="PANTHER" id="PTHR32481">
    <property type="entry name" value="AMINOPEPTIDASE"/>
    <property type="match status" value="1"/>
</dbReference>
<keyword evidence="3" id="KW-0645">Protease</keyword>
<keyword evidence="9" id="KW-0732">Signal</keyword>
<dbReference type="InterPro" id="IPR023367">
    <property type="entry name" value="Peptidase_M42_dom2"/>
</dbReference>
<feature type="binding site" evidence="8">
    <location>
        <position position="352"/>
    </location>
    <ligand>
        <name>Zn(2+)</name>
        <dbReference type="ChEBI" id="CHEBI:29105"/>
        <label>2</label>
    </ligand>
</feature>
<proteinExistence type="inferred from homology"/>
<comment type="caution">
    <text evidence="10">The sequence shown here is derived from an EMBL/GenBank/DDBJ whole genome shotgun (WGS) entry which is preliminary data.</text>
</comment>
<comment type="similarity">
    <text evidence="1 6">Belongs to the peptidase M42 family.</text>
</comment>
<evidence type="ECO:0000256" key="1">
    <source>
        <dbReference type="ARBA" id="ARBA00006272"/>
    </source>
</evidence>
<feature type="active site" description="Proton acceptor" evidence="7">
    <location>
        <position position="240"/>
    </location>
</feature>
<dbReference type="PANTHER" id="PTHR32481:SF0">
    <property type="entry name" value="AMINOPEPTIDASE YPDE-RELATED"/>
    <property type="match status" value="1"/>
</dbReference>
<dbReference type="Gene3D" id="2.40.30.40">
    <property type="entry name" value="Peptidase M42, domain 2"/>
    <property type="match status" value="1"/>
</dbReference>
<dbReference type="SUPFAM" id="SSF53187">
    <property type="entry name" value="Zn-dependent exopeptidases"/>
    <property type="match status" value="1"/>
</dbReference>
<evidence type="ECO:0000256" key="8">
    <source>
        <dbReference type="PIRSR" id="PIRSR001123-2"/>
    </source>
</evidence>
<dbReference type="SUPFAM" id="SSF101821">
    <property type="entry name" value="Aminopeptidase/glucanase lid domain"/>
    <property type="match status" value="1"/>
</dbReference>
<evidence type="ECO:0000256" key="7">
    <source>
        <dbReference type="PIRSR" id="PIRSR001123-1"/>
    </source>
</evidence>
<accession>A0AAX0WPT6</accession>
<dbReference type="Pfam" id="PF05343">
    <property type="entry name" value="Peptidase_M42"/>
    <property type="match status" value="1"/>
</dbReference>
<dbReference type="GO" id="GO:0046872">
    <property type="term" value="F:metal ion binding"/>
    <property type="evidence" value="ECO:0007669"/>
    <property type="project" value="UniProtKB-UniRule"/>
</dbReference>
<feature type="binding site" evidence="8">
    <location>
        <position position="263"/>
    </location>
    <ligand>
        <name>Zn(2+)</name>
        <dbReference type="ChEBI" id="CHEBI:29105"/>
        <label>1</label>
    </ligand>
</feature>
<evidence type="ECO:0000256" key="3">
    <source>
        <dbReference type="ARBA" id="ARBA00022670"/>
    </source>
</evidence>
<evidence type="ECO:0000313" key="11">
    <source>
        <dbReference type="Proteomes" id="UP000192511"/>
    </source>
</evidence>
<dbReference type="EMBL" id="NBTX02000004">
    <property type="protein sequence ID" value="PNL60105.1"/>
    <property type="molecule type" value="Genomic_DNA"/>
</dbReference>
<reference evidence="10" key="1">
    <citation type="submission" date="2017-12" db="EMBL/GenBank/DDBJ databases">
        <title>FDA dAtabase for Regulatory Grade micrObial Sequences (FDA-ARGOS): Supporting development and validation of Infectious Disease Dx tests.</title>
        <authorList>
            <person name="Kerrigan L."/>
            <person name="Tallon L.J."/>
            <person name="Sadzewicz L."/>
            <person name="Sengamalay N."/>
            <person name="Ott S."/>
            <person name="Godinez A."/>
            <person name="Nagaraj S."/>
            <person name="Vavikolanu K."/>
            <person name="Vyas G."/>
            <person name="Nadendla S."/>
            <person name="Aluvathingal J."/>
            <person name="Sichtig H."/>
        </authorList>
    </citation>
    <scope>NUCLEOTIDE SEQUENCE [LARGE SCALE GENOMIC DNA]</scope>
    <source>
        <strain evidence="10">FDAARGOS_200</strain>
    </source>
</reference>
<dbReference type="GO" id="GO:0006508">
    <property type="term" value="P:proteolysis"/>
    <property type="evidence" value="ECO:0007669"/>
    <property type="project" value="UniProtKB-KW"/>
</dbReference>
<feature type="binding site" evidence="8">
    <location>
        <position position="241"/>
    </location>
    <ligand>
        <name>Zn(2+)</name>
        <dbReference type="ChEBI" id="CHEBI:29105"/>
        <label>2</label>
    </ligand>
</feature>
<protein>
    <submittedName>
        <fullName evidence="10">1,3-beta-glucanase</fullName>
    </submittedName>
</protein>
<organism evidence="10 11">
    <name type="scientific">Legionella anisa</name>
    <dbReference type="NCBI Taxonomy" id="28082"/>
    <lineage>
        <taxon>Bacteria</taxon>
        <taxon>Pseudomonadati</taxon>
        <taxon>Pseudomonadota</taxon>
        <taxon>Gammaproteobacteria</taxon>
        <taxon>Legionellales</taxon>
        <taxon>Legionellaceae</taxon>
        <taxon>Legionella</taxon>
    </lineage>
</organism>
<keyword evidence="2" id="KW-0031">Aminopeptidase</keyword>
<keyword evidence="4 8" id="KW-0479">Metal-binding</keyword>
<gene>
    <name evidence="10" type="ORF">A6J39_002120</name>
</gene>
<dbReference type="CDD" id="cd05656">
    <property type="entry name" value="M42_Frv"/>
    <property type="match status" value="1"/>
</dbReference>
<feature type="binding site" evidence="8">
    <location>
        <position position="94"/>
    </location>
    <ligand>
        <name>Zn(2+)</name>
        <dbReference type="ChEBI" id="CHEBI:29105"/>
        <label>1</label>
    </ligand>
</feature>
<dbReference type="Gene3D" id="3.40.630.10">
    <property type="entry name" value="Zn peptidases"/>
    <property type="match status" value="1"/>
</dbReference>
<evidence type="ECO:0000256" key="6">
    <source>
        <dbReference type="PIRNR" id="PIRNR001123"/>
    </source>
</evidence>
<feature type="binding site" evidence="8">
    <location>
        <position position="208"/>
    </location>
    <ligand>
        <name>Zn(2+)</name>
        <dbReference type="ChEBI" id="CHEBI:29105"/>
        <label>2</label>
    </ligand>
</feature>
<keyword evidence="5" id="KW-0378">Hydrolase</keyword>
<dbReference type="Proteomes" id="UP000192511">
    <property type="component" value="Unassembled WGS sequence"/>
</dbReference>
<feature type="signal peptide" evidence="9">
    <location>
        <begin position="1"/>
        <end position="32"/>
    </location>
</feature>
<sequence length="388" mass="42430">MGLDFKIRTFVMKKLNLFTMGLMLIHATGAIADEHSLAKLTDLAGASGFEKSVRDAVKQQWQPSMNRITVDGMGNLIGQYKTNQKGPNVLLMAHMDEVGYMIESITPDGFLKIIPLGGIPSSVIFAQRWMVSTPKGAILAYSGMDSTHLIDEVKKNQLPKGNAVFLDIGAETKEQAETKFNVRPGLQVTPASQFSALSENRFLAKALDDRLGLALISDVLDSIKNQERPNQLYAAATVQEEVGLRGASTVYKSTHPDITINVEVGIADDYPALIAKRKGRIALGKGPTLFVFDRSMIPHQELLNWVLDLAKKNNIQVQLESEIGYGQDGSKVQSSGSGVPSINIGVPIRYAHQQAGMFDKRDYDQAVKLVSLIVTHLNQQVVEQIKAG</sequence>
<comment type="cofactor">
    <cofactor evidence="8">
        <name>a divalent metal cation</name>
        <dbReference type="ChEBI" id="CHEBI:60240"/>
    </cofactor>
    <text evidence="8">Binds 2 divalent metal cations per subunit.</text>
</comment>
<dbReference type="InterPro" id="IPR051464">
    <property type="entry name" value="Peptidase_M42_aminopept"/>
</dbReference>
<evidence type="ECO:0000256" key="2">
    <source>
        <dbReference type="ARBA" id="ARBA00022438"/>
    </source>
</evidence>
<dbReference type="InterPro" id="IPR008007">
    <property type="entry name" value="Peptidase_M42"/>
</dbReference>
<evidence type="ECO:0000256" key="5">
    <source>
        <dbReference type="ARBA" id="ARBA00022801"/>
    </source>
</evidence>